<sequence length="54" mass="5699">MAGANNNNTKIVGENQPLTVHPLNGQLASGTEGDDRNYMENVPESPMGNPPLPP</sequence>
<evidence type="ECO:0000313" key="2">
    <source>
        <dbReference type="EMBL" id="MCI70650.1"/>
    </source>
</evidence>
<proteinExistence type="predicted"/>
<evidence type="ECO:0000313" key="3">
    <source>
        <dbReference type="Proteomes" id="UP000265520"/>
    </source>
</evidence>
<feature type="non-terminal residue" evidence="2">
    <location>
        <position position="54"/>
    </location>
</feature>
<dbReference type="Proteomes" id="UP000265520">
    <property type="component" value="Unassembled WGS sequence"/>
</dbReference>
<accession>A0A392UDZ8</accession>
<dbReference type="AlphaFoldDB" id="A0A392UDZ8"/>
<comment type="caution">
    <text evidence="2">The sequence shown here is derived from an EMBL/GenBank/DDBJ whole genome shotgun (WGS) entry which is preliminary data.</text>
</comment>
<reference evidence="2 3" key="1">
    <citation type="journal article" date="2018" name="Front. Plant Sci.">
        <title>Red Clover (Trifolium pratense) and Zigzag Clover (T. medium) - A Picture of Genomic Similarities and Differences.</title>
        <authorList>
            <person name="Dluhosova J."/>
            <person name="Istvanek J."/>
            <person name="Nedelnik J."/>
            <person name="Repkova J."/>
        </authorList>
    </citation>
    <scope>NUCLEOTIDE SEQUENCE [LARGE SCALE GENOMIC DNA]</scope>
    <source>
        <strain evidence="3">cv. 10/8</strain>
        <tissue evidence="2">Leaf</tissue>
    </source>
</reference>
<feature type="region of interest" description="Disordered" evidence="1">
    <location>
        <begin position="1"/>
        <end position="54"/>
    </location>
</feature>
<evidence type="ECO:0000256" key="1">
    <source>
        <dbReference type="SAM" id="MobiDB-lite"/>
    </source>
</evidence>
<name>A0A392UDZ8_9FABA</name>
<organism evidence="2 3">
    <name type="scientific">Trifolium medium</name>
    <dbReference type="NCBI Taxonomy" id="97028"/>
    <lineage>
        <taxon>Eukaryota</taxon>
        <taxon>Viridiplantae</taxon>
        <taxon>Streptophyta</taxon>
        <taxon>Embryophyta</taxon>
        <taxon>Tracheophyta</taxon>
        <taxon>Spermatophyta</taxon>
        <taxon>Magnoliopsida</taxon>
        <taxon>eudicotyledons</taxon>
        <taxon>Gunneridae</taxon>
        <taxon>Pentapetalae</taxon>
        <taxon>rosids</taxon>
        <taxon>fabids</taxon>
        <taxon>Fabales</taxon>
        <taxon>Fabaceae</taxon>
        <taxon>Papilionoideae</taxon>
        <taxon>50 kb inversion clade</taxon>
        <taxon>NPAAA clade</taxon>
        <taxon>Hologalegina</taxon>
        <taxon>IRL clade</taxon>
        <taxon>Trifolieae</taxon>
        <taxon>Trifolium</taxon>
    </lineage>
</organism>
<protein>
    <submittedName>
        <fullName evidence="2">Uncharacterized protein</fullName>
    </submittedName>
</protein>
<keyword evidence="3" id="KW-1185">Reference proteome</keyword>
<feature type="compositionally biased region" description="Polar residues" evidence="1">
    <location>
        <begin position="1"/>
        <end position="10"/>
    </location>
</feature>
<dbReference type="EMBL" id="LXQA010779975">
    <property type="protein sequence ID" value="MCI70650.1"/>
    <property type="molecule type" value="Genomic_DNA"/>
</dbReference>